<keyword evidence="1" id="KW-0472">Membrane</keyword>
<evidence type="ECO:0000313" key="3">
    <source>
        <dbReference type="Proteomes" id="UP000596742"/>
    </source>
</evidence>
<proteinExistence type="predicted"/>
<dbReference type="AlphaFoldDB" id="A0A8B6EIS6"/>
<keyword evidence="3" id="KW-1185">Reference proteome</keyword>
<dbReference type="EMBL" id="UYJE01005182">
    <property type="protein sequence ID" value="VDI34769.1"/>
    <property type="molecule type" value="Genomic_DNA"/>
</dbReference>
<dbReference type="OrthoDB" id="10307732at2759"/>
<keyword evidence="1" id="KW-1133">Transmembrane helix</keyword>
<accession>A0A8B6EIS6</accession>
<protein>
    <submittedName>
        <fullName evidence="2">Uncharacterized protein</fullName>
    </submittedName>
</protein>
<evidence type="ECO:0000256" key="1">
    <source>
        <dbReference type="SAM" id="Phobius"/>
    </source>
</evidence>
<keyword evidence="1" id="KW-0812">Transmembrane</keyword>
<comment type="caution">
    <text evidence="2">The sequence shown here is derived from an EMBL/GenBank/DDBJ whole genome shotgun (WGS) entry which is preliminary data.</text>
</comment>
<evidence type="ECO:0000313" key="2">
    <source>
        <dbReference type="EMBL" id="VDI34769.1"/>
    </source>
</evidence>
<feature type="transmembrane region" description="Helical" evidence="1">
    <location>
        <begin position="42"/>
        <end position="67"/>
    </location>
</feature>
<dbReference type="Proteomes" id="UP000596742">
    <property type="component" value="Unassembled WGS sequence"/>
</dbReference>
<name>A0A8B6EIS6_MYTGA</name>
<organism evidence="2 3">
    <name type="scientific">Mytilus galloprovincialis</name>
    <name type="common">Mediterranean mussel</name>
    <dbReference type="NCBI Taxonomy" id="29158"/>
    <lineage>
        <taxon>Eukaryota</taxon>
        <taxon>Metazoa</taxon>
        <taxon>Spiralia</taxon>
        <taxon>Lophotrochozoa</taxon>
        <taxon>Mollusca</taxon>
        <taxon>Bivalvia</taxon>
        <taxon>Autobranchia</taxon>
        <taxon>Pteriomorphia</taxon>
        <taxon>Mytilida</taxon>
        <taxon>Mytiloidea</taxon>
        <taxon>Mytilidae</taxon>
        <taxon>Mytilinae</taxon>
        <taxon>Mytilus</taxon>
    </lineage>
</organism>
<sequence length="161" mass="18079">MLDMAIICKICILIVSMQTFLLHVSGASLKSNENSNKINESLVIGIFTGIMICMSCYVVTGWIVDIVRKRHVFCKRFSKSDNEYSYADTSRENVRHTDYVDLQTLHSQVRSGNGNDLSNGKIASDSQYMNMKDTDGVVSTYMEMSGNAGHSENNLYVDIRL</sequence>
<reference evidence="2" key="1">
    <citation type="submission" date="2018-11" db="EMBL/GenBank/DDBJ databases">
        <authorList>
            <person name="Alioto T."/>
            <person name="Alioto T."/>
        </authorList>
    </citation>
    <scope>NUCLEOTIDE SEQUENCE</scope>
</reference>
<gene>
    <name evidence="2" type="ORF">MGAL_10B090449</name>
</gene>